<reference evidence="3" key="1">
    <citation type="journal article" date="2019" name="Int. J. Syst. Evol. Microbiol.">
        <title>The Global Catalogue of Microorganisms (GCM) 10K type strain sequencing project: providing services to taxonomists for standard genome sequencing and annotation.</title>
        <authorList>
            <consortium name="The Broad Institute Genomics Platform"/>
            <consortium name="The Broad Institute Genome Sequencing Center for Infectious Disease"/>
            <person name="Wu L."/>
            <person name="Ma J."/>
        </authorList>
    </citation>
    <scope>NUCLEOTIDE SEQUENCE [LARGE SCALE GENOMIC DNA]</scope>
    <source>
        <strain evidence="3">CGMCC 1.13718</strain>
    </source>
</reference>
<dbReference type="InterPro" id="IPR027417">
    <property type="entry name" value="P-loop_NTPase"/>
</dbReference>
<organism evidence="2 3">
    <name type="scientific">Microbulbifer taiwanensis</name>
    <dbReference type="NCBI Taxonomy" id="986746"/>
    <lineage>
        <taxon>Bacteria</taxon>
        <taxon>Pseudomonadati</taxon>
        <taxon>Pseudomonadota</taxon>
        <taxon>Gammaproteobacteria</taxon>
        <taxon>Cellvibrionales</taxon>
        <taxon>Microbulbiferaceae</taxon>
        <taxon>Microbulbifer</taxon>
    </lineage>
</organism>
<keyword evidence="3" id="KW-1185">Reference proteome</keyword>
<dbReference type="InterPro" id="IPR003593">
    <property type="entry name" value="AAA+_ATPase"/>
</dbReference>
<evidence type="ECO:0000313" key="2">
    <source>
        <dbReference type="EMBL" id="MFC6635370.1"/>
    </source>
</evidence>
<proteinExistence type="predicted"/>
<dbReference type="PANTHER" id="PTHR30121">
    <property type="entry name" value="UNCHARACTERIZED PROTEIN YJGR-RELATED"/>
    <property type="match status" value="1"/>
</dbReference>
<dbReference type="InterPro" id="IPR051162">
    <property type="entry name" value="T4SS_component"/>
</dbReference>
<evidence type="ECO:0000259" key="1">
    <source>
        <dbReference type="SMART" id="SM00382"/>
    </source>
</evidence>
<dbReference type="SUPFAM" id="SSF52540">
    <property type="entry name" value="P-loop containing nucleoside triphosphate hydrolases"/>
    <property type="match status" value="1"/>
</dbReference>
<dbReference type="CDD" id="cd01127">
    <property type="entry name" value="TrwB_TraG_TraD_VirD4"/>
    <property type="match status" value="1"/>
</dbReference>
<dbReference type="SMART" id="SM00382">
    <property type="entry name" value="AAA"/>
    <property type="match status" value="1"/>
</dbReference>
<feature type="domain" description="AAA+ ATPase" evidence="1">
    <location>
        <begin position="25"/>
        <end position="320"/>
    </location>
</feature>
<name>A0ABW1YTF7_9GAMM</name>
<evidence type="ECO:0000313" key="3">
    <source>
        <dbReference type="Proteomes" id="UP001596425"/>
    </source>
</evidence>
<sequence length="467" mass="50906">MEPIALGISTIGDSAAKRQLLPEMVNRHGIICGATGTGKTVTLRLMVEQLNRRGLPVFVTDFKGDLSGLGAPGGGNAKVNERLPLFNLDDTYFRASPLELWGPATLPLRTAISELGPELLGQMLNLNDNQAGLLQLLFKIADEQGLLLLDWKDLHALIHFAEAERRNLASRYGNISPASLGAIKRKFLAVERDGADALFGEPTLALDDLLDEAKVHLLDASQMHPRIYSILLLWLLAELYENLPEAGGQLKIALFFDEAHLLFDDLPKRLLDEVEQIVKLIRSRGVGIFFVTQNPLDIPEAILAQMGNRVQHALRAYTPKEQRAVKAAANSFRANPVFNTATAIGELAVGEALVSCLDSDGVPQPVDRLLIHPPASRLSPLSATEIQQLLSASPLAKKYRHTLDRESAYEQLQKRQVAAVKKNAGGAQMEKSGELGRALDSMANSFGRQLGRELVRGILGALTGRRG</sequence>
<dbReference type="Pfam" id="PF05872">
    <property type="entry name" value="HerA_C"/>
    <property type="match status" value="1"/>
</dbReference>
<accession>A0ABW1YTF7</accession>
<dbReference type="PANTHER" id="PTHR30121:SF6">
    <property type="entry name" value="SLR6007 PROTEIN"/>
    <property type="match status" value="1"/>
</dbReference>
<dbReference type="EMBL" id="JBHSVR010000001">
    <property type="protein sequence ID" value="MFC6635370.1"/>
    <property type="molecule type" value="Genomic_DNA"/>
</dbReference>
<protein>
    <submittedName>
        <fullName evidence="2">Helicase HerA-like domain-containing protein</fullName>
    </submittedName>
</protein>
<dbReference type="RefSeq" id="WP_193192726.1">
    <property type="nucleotide sequence ID" value="NZ_JACZFR010000032.1"/>
</dbReference>
<dbReference type="InterPro" id="IPR033186">
    <property type="entry name" value="HerA_C"/>
</dbReference>
<gene>
    <name evidence="2" type="ORF">ACFQBM_19015</name>
</gene>
<dbReference type="Gene3D" id="3.40.50.300">
    <property type="entry name" value="P-loop containing nucleotide triphosphate hydrolases"/>
    <property type="match status" value="2"/>
</dbReference>
<dbReference type="Proteomes" id="UP001596425">
    <property type="component" value="Unassembled WGS sequence"/>
</dbReference>
<comment type="caution">
    <text evidence="2">The sequence shown here is derived from an EMBL/GenBank/DDBJ whole genome shotgun (WGS) entry which is preliminary data.</text>
</comment>